<evidence type="ECO:0000259" key="1">
    <source>
        <dbReference type="Pfam" id="PF08044"/>
    </source>
</evidence>
<evidence type="ECO:0000313" key="3">
    <source>
        <dbReference type="EMBL" id="SQH99122.1"/>
    </source>
</evidence>
<dbReference type="AlphaFoldDB" id="A0A2X4RP45"/>
<dbReference type="KEGG" id="cmin:NCTC10288_00655"/>
<dbReference type="InterPro" id="IPR012551">
    <property type="entry name" value="DUF1707_SHOCT-like"/>
</dbReference>
<reference evidence="3 4" key="1">
    <citation type="submission" date="2018-06" db="EMBL/GenBank/DDBJ databases">
        <authorList>
            <consortium name="Pathogen Informatics"/>
            <person name="Doyle S."/>
        </authorList>
    </citation>
    <scope>NUCLEOTIDE SEQUENCE [LARGE SCALE GENOMIC DNA]</scope>
    <source>
        <strain evidence="3 4">NCTC10288</strain>
    </source>
</reference>
<dbReference type="OrthoDB" id="4772576at2"/>
<evidence type="ECO:0000313" key="4">
    <source>
        <dbReference type="Proteomes" id="UP000249264"/>
    </source>
</evidence>
<accession>A0A2X4RP45</accession>
<dbReference type="RefSeq" id="WP_039676332.1">
    <property type="nucleotide sequence ID" value="NZ_CP065689.1"/>
</dbReference>
<dbReference type="Proteomes" id="UP000594905">
    <property type="component" value="Chromosome"/>
</dbReference>
<name>A0A2X4RP45_9CORY</name>
<dbReference type="EMBL" id="LS483460">
    <property type="protein sequence ID" value="SQH99122.1"/>
    <property type="molecule type" value="Genomic_DNA"/>
</dbReference>
<dbReference type="PANTHER" id="PTHR40763:SF5">
    <property type="entry name" value="MEMBRANE PROTEIN"/>
    <property type="match status" value="1"/>
</dbReference>
<proteinExistence type="predicted"/>
<dbReference type="EMBL" id="CP065689">
    <property type="protein sequence ID" value="QPS59418.1"/>
    <property type="molecule type" value="Genomic_DNA"/>
</dbReference>
<gene>
    <name evidence="2" type="ORF">I6G51_11145</name>
    <name evidence="3" type="ORF">NCTC10288_00655</name>
</gene>
<feature type="domain" description="DUF1707" evidence="1">
    <location>
        <begin position="8"/>
        <end position="57"/>
    </location>
</feature>
<protein>
    <submittedName>
        <fullName evidence="2">DUF1707 and DUF2154 domain-containing protein</fullName>
    </submittedName>
    <submittedName>
        <fullName evidence="3">Domain of uncharacterized function (DUF1707)</fullName>
    </submittedName>
</protein>
<dbReference type="GeneID" id="70782584"/>
<evidence type="ECO:0000313" key="5">
    <source>
        <dbReference type="Proteomes" id="UP000594905"/>
    </source>
</evidence>
<dbReference type="PANTHER" id="PTHR40763">
    <property type="entry name" value="MEMBRANE PROTEIN-RELATED"/>
    <property type="match status" value="1"/>
</dbReference>
<dbReference type="Proteomes" id="UP000249264">
    <property type="component" value="Chromosome 1"/>
</dbReference>
<reference evidence="2 5" key="2">
    <citation type="submission" date="2020-12" db="EMBL/GenBank/DDBJ databases">
        <title>FDA dAtabase for Regulatory Grade micrObial Sequences (FDA-ARGOS): Supporting development and validation of Infectious Disease Dx tests.</title>
        <authorList>
            <person name="Sproer C."/>
            <person name="Gronow S."/>
            <person name="Severitt S."/>
            <person name="Schroder I."/>
            <person name="Tallon L."/>
            <person name="Sadzewicz L."/>
            <person name="Zhao X."/>
            <person name="Boylan J."/>
            <person name="Ott S."/>
            <person name="Bowen H."/>
            <person name="Vavikolanu K."/>
            <person name="Mehta A."/>
            <person name="Aluvathingal J."/>
            <person name="Nadendla S."/>
            <person name="Lowell S."/>
            <person name="Myers T."/>
            <person name="Yan Y."/>
            <person name="Sichtig H."/>
        </authorList>
    </citation>
    <scope>NUCLEOTIDE SEQUENCE [LARGE SCALE GENOMIC DNA]</scope>
    <source>
        <strain evidence="2 5">FDAARGOS_894</strain>
    </source>
</reference>
<keyword evidence="5" id="KW-1185">Reference proteome</keyword>
<organism evidence="3 4">
    <name type="scientific">Corynebacterium minutissimum</name>
    <dbReference type="NCBI Taxonomy" id="38301"/>
    <lineage>
        <taxon>Bacteria</taxon>
        <taxon>Bacillati</taxon>
        <taxon>Actinomycetota</taxon>
        <taxon>Actinomycetes</taxon>
        <taxon>Mycobacteriales</taxon>
        <taxon>Corynebacteriaceae</taxon>
        <taxon>Corynebacterium</taxon>
    </lineage>
</organism>
<sequence length="224" mass="23726">MESRDIKCTTPQRTTTSQILADAMAVGQLSVTEFEERSDACAEATTRGELLDLVSDLLEDPGHVLFGGHEVPQRSAHELHTASADHERSPVVKRALAQVKPAVHGAKSMSLGIFGGSTVRNTPIASHHTTMGIFGGTEVDLRGAELQEDLTTINAVGVFGGVDVWIPEGFRVRVSGVGLFGGHDIKVERGATDPADLPASAPEVVVNCFSLFGGVDVHVVKRLP</sequence>
<dbReference type="Pfam" id="PF08044">
    <property type="entry name" value="DUF1707"/>
    <property type="match status" value="1"/>
</dbReference>
<dbReference type="STRING" id="38301.NX84_10075"/>
<evidence type="ECO:0000313" key="2">
    <source>
        <dbReference type="EMBL" id="QPS59418.1"/>
    </source>
</evidence>